<dbReference type="CDD" id="cd04301">
    <property type="entry name" value="NAT_SF"/>
    <property type="match status" value="1"/>
</dbReference>
<sequence>MTLIWRKAAEPDLEVLAAMNKQLIDDEGSRNPMNLDQLRERMRDWMTTDWEIDLLCNSSGIVGYVLYQFRPASNSATRNEAYLRQYFIKRDYRNQGYGKEGIELLLTERLEGIETITIEVLETNPNGMRFWRKAGFLPYSTTMKRI</sequence>
<dbReference type="PROSITE" id="PS51186">
    <property type="entry name" value="GNAT"/>
    <property type="match status" value="1"/>
</dbReference>
<evidence type="ECO:0000313" key="3">
    <source>
        <dbReference type="Proteomes" id="UP001519287"/>
    </source>
</evidence>
<gene>
    <name evidence="2" type="ORF">J2Z66_005727</name>
</gene>
<accession>A0ABS4J2M8</accession>
<dbReference type="InterPro" id="IPR016181">
    <property type="entry name" value="Acyl_CoA_acyltransferase"/>
</dbReference>
<dbReference type="EMBL" id="JAGGLB010000023">
    <property type="protein sequence ID" value="MBP1994101.1"/>
    <property type="molecule type" value="Genomic_DNA"/>
</dbReference>
<dbReference type="SUPFAM" id="SSF55729">
    <property type="entry name" value="Acyl-CoA N-acyltransferases (Nat)"/>
    <property type="match status" value="1"/>
</dbReference>
<evidence type="ECO:0000259" key="1">
    <source>
        <dbReference type="PROSITE" id="PS51186"/>
    </source>
</evidence>
<feature type="domain" description="N-acetyltransferase" evidence="1">
    <location>
        <begin position="3"/>
        <end position="146"/>
    </location>
</feature>
<dbReference type="Proteomes" id="UP001519287">
    <property type="component" value="Unassembled WGS sequence"/>
</dbReference>
<keyword evidence="3" id="KW-1185">Reference proteome</keyword>
<dbReference type="RefSeq" id="WP_209975956.1">
    <property type="nucleotide sequence ID" value="NZ_JAGGLB010000023.1"/>
</dbReference>
<name>A0ABS4J2M8_9BACL</name>
<organism evidence="2 3">
    <name type="scientific">Paenibacillus eucommiae</name>
    <dbReference type="NCBI Taxonomy" id="1355755"/>
    <lineage>
        <taxon>Bacteria</taxon>
        <taxon>Bacillati</taxon>
        <taxon>Bacillota</taxon>
        <taxon>Bacilli</taxon>
        <taxon>Bacillales</taxon>
        <taxon>Paenibacillaceae</taxon>
        <taxon>Paenibacillus</taxon>
    </lineage>
</organism>
<dbReference type="Pfam" id="PF00583">
    <property type="entry name" value="Acetyltransf_1"/>
    <property type="match status" value="1"/>
</dbReference>
<dbReference type="Gene3D" id="3.40.630.30">
    <property type="match status" value="1"/>
</dbReference>
<protein>
    <submittedName>
        <fullName evidence="2">Ribosomal protein S18 acetylase RimI-like enzyme</fullName>
    </submittedName>
</protein>
<dbReference type="InterPro" id="IPR000182">
    <property type="entry name" value="GNAT_dom"/>
</dbReference>
<reference evidence="2 3" key="1">
    <citation type="submission" date="2021-03" db="EMBL/GenBank/DDBJ databases">
        <title>Genomic Encyclopedia of Type Strains, Phase IV (KMG-IV): sequencing the most valuable type-strain genomes for metagenomic binning, comparative biology and taxonomic classification.</title>
        <authorList>
            <person name="Goeker M."/>
        </authorList>
    </citation>
    <scope>NUCLEOTIDE SEQUENCE [LARGE SCALE GENOMIC DNA]</scope>
    <source>
        <strain evidence="2 3">DSM 26048</strain>
    </source>
</reference>
<evidence type="ECO:0000313" key="2">
    <source>
        <dbReference type="EMBL" id="MBP1994101.1"/>
    </source>
</evidence>
<comment type="caution">
    <text evidence="2">The sequence shown here is derived from an EMBL/GenBank/DDBJ whole genome shotgun (WGS) entry which is preliminary data.</text>
</comment>
<proteinExistence type="predicted"/>